<dbReference type="CDD" id="cd00077">
    <property type="entry name" value="HDc"/>
    <property type="match status" value="1"/>
</dbReference>
<dbReference type="Pfam" id="PF01966">
    <property type="entry name" value="HD"/>
    <property type="match status" value="1"/>
</dbReference>
<feature type="domain" description="HD/PDEase" evidence="1">
    <location>
        <begin position="30"/>
        <end position="106"/>
    </location>
</feature>
<dbReference type="PANTHER" id="PTHR35569">
    <property type="entry name" value="CYANAMIDE HYDRATASE DDI2-RELATED"/>
    <property type="match status" value="1"/>
</dbReference>
<dbReference type="Gene3D" id="1.10.3210.10">
    <property type="entry name" value="Hypothetical protein af1432"/>
    <property type="match status" value="1"/>
</dbReference>
<dbReference type="SMART" id="SM00471">
    <property type="entry name" value="HDc"/>
    <property type="match status" value="1"/>
</dbReference>
<dbReference type="InterPro" id="IPR006674">
    <property type="entry name" value="HD_domain"/>
</dbReference>
<sequence>MTGFSTRIAGVAMPGGRACEAARTVCAEYADEALYHHSVRSYVFGAAYAHERQLPFDAELLYVSALLHDLALTPPFDSHTLPFEEAGGHLARVFTAGLGWDAARRDRAAEIIVLHMRDDVSAEQDVESHLLQIGTTADVSGGTLDAFGPEFRAELLRSHPRAGFGEAFVGLFRDQAARKPACAAAALVAGDWPDRVAANPLERG</sequence>
<organism evidence="2">
    <name type="scientific">Streptomyces sp. NBC_00003</name>
    <dbReference type="NCBI Taxonomy" id="2903608"/>
    <lineage>
        <taxon>Bacteria</taxon>
        <taxon>Bacillati</taxon>
        <taxon>Actinomycetota</taxon>
        <taxon>Actinomycetes</taxon>
        <taxon>Kitasatosporales</taxon>
        <taxon>Streptomycetaceae</taxon>
        <taxon>Streptomyces</taxon>
    </lineage>
</organism>
<evidence type="ECO:0000259" key="1">
    <source>
        <dbReference type="SMART" id="SM00471"/>
    </source>
</evidence>
<dbReference type="EMBL" id="CP108318">
    <property type="protein sequence ID" value="WTW62003.1"/>
    <property type="molecule type" value="Genomic_DNA"/>
</dbReference>
<proteinExistence type="predicted"/>
<evidence type="ECO:0000313" key="2">
    <source>
        <dbReference type="EMBL" id="WTW62003.1"/>
    </source>
</evidence>
<accession>A0AAU2V3U7</accession>
<name>A0AAU2V3U7_9ACTN</name>
<dbReference type="InterPro" id="IPR003607">
    <property type="entry name" value="HD/PDEase_dom"/>
</dbReference>
<reference evidence="2" key="1">
    <citation type="submission" date="2022-10" db="EMBL/GenBank/DDBJ databases">
        <title>The complete genomes of actinobacterial strains from the NBC collection.</title>
        <authorList>
            <person name="Joergensen T.S."/>
            <person name="Alvarez Arevalo M."/>
            <person name="Sterndorff E.B."/>
            <person name="Faurdal D."/>
            <person name="Vuksanovic O."/>
            <person name="Mourched A.-S."/>
            <person name="Charusanti P."/>
            <person name="Shaw S."/>
            <person name="Blin K."/>
            <person name="Weber T."/>
        </authorList>
    </citation>
    <scope>NUCLEOTIDE SEQUENCE</scope>
    <source>
        <strain evidence="2">NBC_00003</strain>
    </source>
</reference>
<dbReference type="AlphaFoldDB" id="A0AAU2V3U7"/>
<gene>
    <name evidence="2" type="ORF">OG549_15800</name>
</gene>
<protein>
    <submittedName>
        <fullName evidence="2">HD domain-containing protein</fullName>
    </submittedName>
</protein>
<dbReference type="PANTHER" id="PTHR35569:SF1">
    <property type="entry name" value="CYANAMIDE HYDRATASE DDI2-RELATED"/>
    <property type="match status" value="1"/>
</dbReference>
<dbReference type="SUPFAM" id="SSF109604">
    <property type="entry name" value="HD-domain/PDEase-like"/>
    <property type="match status" value="1"/>
</dbReference>